<sequence>MDLLTLLKAAQLLKPQLVVSHRSAARLWRIETLDTVSNRTTLDFTDPGLSVRRGGEGVQVHRIPLAPCEVVERQGLRVTGVNRTVADLLRAEPRDDALVAVESALTRRRIGSVRRAPLTTPAALAAALEAPLLGAPRARDRLRLADPNSGSPAETIARLRMHDVGLRPEPQAELRTPDGRRRFLDFLFRAEGLGVEIEGYAYHGTRDAHRRDLHRFNQILQCPEVRTLLRFTAEDVFHRAAGMLAQIRAALGAADSGSGAR</sequence>
<gene>
    <name evidence="1" type="ORF">AB5J50_22555</name>
</gene>
<dbReference type="RefSeq" id="WP_369260212.1">
    <property type="nucleotide sequence ID" value="NZ_CP163440.1"/>
</dbReference>
<dbReference type="EMBL" id="CP163440">
    <property type="protein sequence ID" value="XDQ63380.1"/>
    <property type="molecule type" value="Genomic_DNA"/>
</dbReference>
<evidence type="ECO:0000313" key="1">
    <source>
        <dbReference type="EMBL" id="XDQ63380.1"/>
    </source>
</evidence>
<organism evidence="1">
    <name type="scientific">Streptomyces sp. R35</name>
    <dbReference type="NCBI Taxonomy" id="3238630"/>
    <lineage>
        <taxon>Bacteria</taxon>
        <taxon>Bacillati</taxon>
        <taxon>Actinomycetota</taxon>
        <taxon>Actinomycetes</taxon>
        <taxon>Kitasatosporales</taxon>
        <taxon>Streptomycetaceae</taxon>
        <taxon>Streptomyces</taxon>
    </lineage>
</organism>
<reference evidence="1" key="1">
    <citation type="submission" date="2024-07" db="EMBL/GenBank/DDBJ databases">
        <authorList>
            <person name="Yu S.T."/>
        </authorList>
    </citation>
    <scope>NUCLEOTIDE SEQUENCE</scope>
    <source>
        <strain evidence="1">R35</strain>
    </source>
</reference>
<protein>
    <recommendedName>
        <fullName evidence="2">DUF559 domain-containing protein</fullName>
    </recommendedName>
</protein>
<evidence type="ECO:0008006" key="2">
    <source>
        <dbReference type="Google" id="ProtNLM"/>
    </source>
</evidence>
<proteinExistence type="predicted"/>
<dbReference type="AlphaFoldDB" id="A0AB39SCI8"/>
<name>A0AB39SCI8_9ACTN</name>
<accession>A0AB39SCI8</accession>